<accession>A0A395M497</accession>
<evidence type="ECO:0000313" key="1">
    <source>
        <dbReference type="EMBL" id="RFM25108.1"/>
    </source>
</evidence>
<dbReference type="AlphaFoldDB" id="A0A395M497"/>
<evidence type="ECO:0000313" key="2">
    <source>
        <dbReference type="Proteomes" id="UP000266389"/>
    </source>
</evidence>
<organism evidence="1 2">
    <name type="scientific">Candidatus Thermochlorobacter aerophilus</name>
    <dbReference type="NCBI Taxonomy" id="1868324"/>
    <lineage>
        <taxon>Bacteria</taxon>
        <taxon>Pseudomonadati</taxon>
        <taxon>Chlorobiota</taxon>
        <taxon>Chlorobiia</taxon>
        <taxon>Chlorobiales</taxon>
        <taxon>Candidatus Thermochlorobacteriaceae</taxon>
        <taxon>Candidatus Thermochlorobacter</taxon>
    </lineage>
</organism>
<proteinExistence type="predicted"/>
<dbReference type="EMBL" id="PHFL01000010">
    <property type="protein sequence ID" value="RFM25108.1"/>
    <property type="molecule type" value="Genomic_DNA"/>
</dbReference>
<dbReference type="Proteomes" id="UP000266389">
    <property type="component" value="Unassembled WGS sequence"/>
</dbReference>
<reference evidence="1 2" key="1">
    <citation type="journal article" date="2011" name="ISME J.">
        <title>Community ecology of hot spring cyanobacterial mats: predominant populations and their functional potential.</title>
        <authorList>
            <person name="Klatt C.G."/>
            <person name="Wood J.M."/>
            <person name="Rusch D.B."/>
            <person name="Bateson M.M."/>
            <person name="Hamamura N."/>
            <person name="Heidelberg J.F."/>
            <person name="Grossman A.R."/>
            <person name="Bhaya D."/>
            <person name="Cohan F.M."/>
            <person name="Kuhl M."/>
            <person name="Bryant D.A."/>
            <person name="Ward D.M."/>
        </authorList>
    </citation>
    <scope>NUCLEOTIDE SEQUENCE [LARGE SCALE GENOMIC DNA]</scope>
    <source>
        <strain evidence="1">OS</strain>
    </source>
</reference>
<sequence length="75" mass="8580">MTKKDGFGMTAQLNEVKHPTGFLGVRNDKKEMLGMTKDECGTVQQHIHIWSTPPKHSHNMHWVSLCSRGFIDFLL</sequence>
<comment type="caution">
    <text evidence="1">The sequence shown here is derived from an EMBL/GenBank/DDBJ whole genome shotgun (WGS) entry which is preliminary data.</text>
</comment>
<name>A0A395M497_9BACT</name>
<gene>
    <name evidence="1" type="ORF">D0433_02745</name>
</gene>
<protein>
    <submittedName>
        <fullName evidence="1">Uncharacterized protein</fullName>
    </submittedName>
</protein>